<dbReference type="EMBL" id="BBSA01000034">
    <property type="protein sequence ID" value="GAM66080.1"/>
    <property type="molecule type" value="Genomic_DNA"/>
</dbReference>
<proteinExistence type="predicted"/>
<dbReference type="AlphaFoldDB" id="A0A0B8PGG2"/>
<gene>
    <name evidence="1" type="ORF">JCM19232_1592</name>
</gene>
<name>A0A0B8PGG2_9VIBR</name>
<sequence>MKTLCDGLKVAAHGSVSPCGGVRLGFLMIDISLIIHLLRCFSLSHLNINTTQ</sequence>
<organism evidence="1 2">
    <name type="scientific">Vibrio ishigakensis</name>
    <dbReference type="NCBI Taxonomy" id="1481914"/>
    <lineage>
        <taxon>Bacteria</taxon>
        <taxon>Pseudomonadati</taxon>
        <taxon>Pseudomonadota</taxon>
        <taxon>Gammaproteobacteria</taxon>
        <taxon>Vibrionales</taxon>
        <taxon>Vibrionaceae</taxon>
        <taxon>Vibrio</taxon>
    </lineage>
</organism>
<protein>
    <submittedName>
        <fullName evidence="1">Uncharacterized protein</fullName>
    </submittedName>
</protein>
<reference evidence="1 2" key="2">
    <citation type="submission" date="2015-01" db="EMBL/GenBank/DDBJ databases">
        <authorList>
            <consortium name="NBRP consortium"/>
            <person name="Sawabe T."/>
            <person name="Meirelles P."/>
            <person name="Feng G."/>
            <person name="Sayaka M."/>
            <person name="Hattori M."/>
            <person name="Ohkuma M."/>
        </authorList>
    </citation>
    <scope>NUCLEOTIDE SEQUENCE [LARGE SCALE GENOMIC DNA]</scope>
    <source>
        <strain evidence="1 2">JCM19232</strain>
    </source>
</reference>
<accession>A0A0B8PGG2</accession>
<reference evidence="1 2" key="1">
    <citation type="submission" date="2015-01" db="EMBL/GenBank/DDBJ databases">
        <title>Vibrio sp. C5 JCM 19232 whole genome shotgun sequence.</title>
        <authorList>
            <person name="Sawabe T."/>
            <person name="Meirelles P."/>
            <person name="Feng G."/>
            <person name="Sayaka M."/>
            <person name="Hattori M."/>
            <person name="Ohkuma M."/>
        </authorList>
    </citation>
    <scope>NUCLEOTIDE SEQUENCE [LARGE SCALE GENOMIC DNA]</scope>
    <source>
        <strain evidence="1 2">JCM19232</strain>
    </source>
</reference>
<dbReference type="Proteomes" id="UP000031670">
    <property type="component" value="Unassembled WGS sequence"/>
</dbReference>
<comment type="caution">
    <text evidence="1">The sequence shown here is derived from an EMBL/GenBank/DDBJ whole genome shotgun (WGS) entry which is preliminary data.</text>
</comment>
<evidence type="ECO:0000313" key="2">
    <source>
        <dbReference type="Proteomes" id="UP000031670"/>
    </source>
</evidence>
<evidence type="ECO:0000313" key="1">
    <source>
        <dbReference type="EMBL" id="GAM66080.1"/>
    </source>
</evidence>